<dbReference type="Proteomes" id="UP000553957">
    <property type="component" value="Unassembled WGS sequence"/>
</dbReference>
<dbReference type="InterPro" id="IPR050482">
    <property type="entry name" value="Sensor_HK_TwoCompSys"/>
</dbReference>
<dbReference type="GO" id="GO:0000155">
    <property type="term" value="F:phosphorelay sensor kinase activity"/>
    <property type="evidence" value="ECO:0007669"/>
    <property type="project" value="InterPro"/>
</dbReference>
<dbReference type="PANTHER" id="PTHR24421:SF10">
    <property type="entry name" value="NITRATE_NITRITE SENSOR PROTEIN NARQ"/>
    <property type="match status" value="1"/>
</dbReference>
<reference evidence="14 15" key="1">
    <citation type="submission" date="2020-08" db="EMBL/GenBank/DDBJ databases">
        <title>Sequencing the genomes of 1000 actinobacteria strains.</title>
        <authorList>
            <person name="Klenk H.-P."/>
        </authorList>
    </citation>
    <scope>NUCLEOTIDE SEQUENCE [LARGE SCALE GENOMIC DNA]</scope>
    <source>
        <strain evidence="14 15">DSM 15626</strain>
    </source>
</reference>
<keyword evidence="8 14" id="KW-0418">Kinase</keyword>
<feature type="transmembrane region" description="Helical" evidence="12">
    <location>
        <begin position="42"/>
        <end position="67"/>
    </location>
</feature>
<dbReference type="SUPFAM" id="SSF55874">
    <property type="entry name" value="ATPase domain of HSP90 chaperone/DNA topoisomerase II/histidine kinase"/>
    <property type="match status" value="1"/>
</dbReference>
<dbReference type="InterPro" id="IPR011712">
    <property type="entry name" value="Sig_transdc_His_kin_sub3_dim/P"/>
</dbReference>
<keyword evidence="12" id="KW-0472">Membrane</keyword>
<keyword evidence="6 12" id="KW-0812">Transmembrane</keyword>
<dbReference type="EMBL" id="JACHKF010000001">
    <property type="protein sequence ID" value="MBB6569756.1"/>
    <property type="molecule type" value="Genomic_DNA"/>
</dbReference>
<evidence type="ECO:0000256" key="10">
    <source>
        <dbReference type="ARBA" id="ARBA00022989"/>
    </source>
</evidence>
<evidence type="ECO:0000313" key="14">
    <source>
        <dbReference type="EMBL" id="MBB6569756.1"/>
    </source>
</evidence>
<dbReference type="Gene3D" id="3.30.565.10">
    <property type="entry name" value="Histidine kinase-like ATPase, C-terminal domain"/>
    <property type="match status" value="1"/>
</dbReference>
<evidence type="ECO:0000256" key="12">
    <source>
        <dbReference type="SAM" id="Phobius"/>
    </source>
</evidence>
<evidence type="ECO:0000259" key="13">
    <source>
        <dbReference type="PROSITE" id="PS50885"/>
    </source>
</evidence>
<dbReference type="PROSITE" id="PS50885">
    <property type="entry name" value="HAMP"/>
    <property type="match status" value="1"/>
</dbReference>
<comment type="catalytic activity">
    <reaction evidence="1">
        <text>ATP + protein L-histidine = ADP + protein N-phospho-L-histidine.</text>
        <dbReference type="EC" id="2.7.13.3"/>
    </reaction>
</comment>
<feature type="transmembrane region" description="Helical" evidence="12">
    <location>
        <begin position="14"/>
        <end position="36"/>
    </location>
</feature>
<keyword evidence="7" id="KW-0547">Nucleotide-binding</keyword>
<keyword evidence="4" id="KW-0597">Phosphoprotein</keyword>
<dbReference type="GO" id="GO:0046983">
    <property type="term" value="F:protein dimerization activity"/>
    <property type="evidence" value="ECO:0007669"/>
    <property type="project" value="InterPro"/>
</dbReference>
<dbReference type="CDD" id="cd16917">
    <property type="entry name" value="HATPase_UhpB-NarQ-NarX-like"/>
    <property type="match status" value="1"/>
</dbReference>
<dbReference type="CDD" id="cd06225">
    <property type="entry name" value="HAMP"/>
    <property type="match status" value="1"/>
</dbReference>
<comment type="caution">
    <text evidence="14">The sequence shown here is derived from an EMBL/GenBank/DDBJ whole genome shotgun (WGS) entry which is preliminary data.</text>
</comment>
<evidence type="ECO:0000256" key="4">
    <source>
        <dbReference type="ARBA" id="ARBA00022553"/>
    </source>
</evidence>
<dbReference type="SMART" id="SM00304">
    <property type="entry name" value="HAMP"/>
    <property type="match status" value="1"/>
</dbReference>
<dbReference type="RefSeq" id="WP_202885769.1">
    <property type="nucleotide sequence ID" value="NZ_BAAAGT010000002.1"/>
</dbReference>
<sequence length="326" mass="34695">MESGVVHTGSGMPLYWRVCLINGLVFVAGTVALALAPVTVSATVLVSELVVLTFGLIGIVVLNSILLRTSLAPLDRLIRLMDTVDLQRPGQRLTVAGSSAVGQLLRGFNAMLERLETERSTSNAKALAAQEAERQRIARELHDEIGQGLTAVLLGLKQLSARVPAEAQADLRDVQDTARATLDEVRGVARRLRPGVLEDLGLHSALAALATEFSAHGLRVRRVTSPGLPDLGSERDLVIYRVAQEALTNVARHSDARTVRLALNRQGPVVLLTVDDDGRGLRGAAESTGIRGMRERALLIGAELTVGASELGGTAVRLEVPCEAAR</sequence>
<evidence type="ECO:0000256" key="1">
    <source>
        <dbReference type="ARBA" id="ARBA00000085"/>
    </source>
</evidence>
<evidence type="ECO:0000256" key="9">
    <source>
        <dbReference type="ARBA" id="ARBA00022840"/>
    </source>
</evidence>
<proteinExistence type="predicted"/>
<dbReference type="PANTHER" id="PTHR24421">
    <property type="entry name" value="NITRATE/NITRITE SENSOR PROTEIN NARX-RELATED"/>
    <property type="match status" value="1"/>
</dbReference>
<dbReference type="Gene3D" id="1.20.5.1930">
    <property type="match status" value="1"/>
</dbReference>
<keyword evidence="5 14" id="KW-0808">Transferase</keyword>
<dbReference type="GO" id="GO:0016020">
    <property type="term" value="C:membrane"/>
    <property type="evidence" value="ECO:0007669"/>
    <property type="project" value="UniProtKB-SubCell"/>
</dbReference>
<dbReference type="EC" id="2.7.13.3" evidence="3"/>
<keyword evidence="10 12" id="KW-1133">Transmembrane helix</keyword>
<evidence type="ECO:0000256" key="3">
    <source>
        <dbReference type="ARBA" id="ARBA00012438"/>
    </source>
</evidence>
<evidence type="ECO:0000256" key="2">
    <source>
        <dbReference type="ARBA" id="ARBA00004370"/>
    </source>
</evidence>
<keyword evidence="9" id="KW-0067">ATP-binding</keyword>
<dbReference type="GO" id="GO:0005524">
    <property type="term" value="F:ATP binding"/>
    <property type="evidence" value="ECO:0007669"/>
    <property type="project" value="UniProtKB-KW"/>
</dbReference>
<evidence type="ECO:0000256" key="11">
    <source>
        <dbReference type="ARBA" id="ARBA00023012"/>
    </source>
</evidence>
<dbReference type="Pfam" id="PF07730">
    <property type="entry name" value="HisKA_3"/>
    <property type="match status" value="1"/>
</dbReference>
<feature type="domain" description="HAMP" evidence="13">
    <location>
        <begin position="68"/>
        <end position="120"/>
    </location>
</feature>
<organism evidence="14 15">
    <name type="scientific">Kribbella sandramycini</name>
    <dbReference type="NCBI Taxonomy" id="60450"/>
    <lineage>
        <taxon>Bacteria</taxon>
        <taxon>Bacillati</taxon>
        <taxon>Actinomycetota</taxon>
        <taxon>Actinomycetes</taxon>
        <taxon>Propionibacteriales</taxon>
        <taxon>Kribbellaceae</taxon>
        <taxon>Kribbella</taxon>
    </lineage>
</organism>
<accession>A0A841SP14</accession>
<evidence type="ECO:0000256" key="7">
    <source>
        <dbReference type="ARBA" id="ARBA00022741"/>
    </source>
</evidence>
<protein>
    <recommendedName>
        <fullName evidence="3">histidine kinase</fullName>
        <ecNumber evidence="3">2.7.13.3</ecNumber>
    </recommendedName>
</protein>
<evidence type="ECO:0000256" key="8">
    <source>
        <dbReference type="ARBA" id="ARBA00022777"/>
    </source>
</evidence>
<evidence type="ECO:0000256" key="5">
    <source>
        <dbReference type="ARBA" id="ARBA00022679"/>
    </source>
</evidence>
<keyword evidence="11" id="KW-0902">Two-component regulatory system</keyword>
<dbReference type="InterPro" id="IPR036890">
    <property type="entry name" value="HATPase_C_sf"/>
</dbReference>
<name>A0A841SP14_9ACTN</name>
<gene>
    <name evidence="14" type="ORF">HNR71_005393</name>
</gene>
<dbReference type="InterPro" id="IPR003660">
    <property type="entry name" value="HAMP_dom"/>
</dbReference>
<comment type="subcellular location">
    <subcellularLocation>
        <location evidence="2">Membrane</location>
    </subcellularLocation>
</comment>
<evidence type="ECO:0000256" key="6">
    <source>
        <dbReference type="ARBA" id="ARBA00022692"/>
    </source>
</evidence>
<dbReference type="AlphaFoldDB" id="A0A841SP14"/>
<evidence type="ECO:0000313" key="15">
    <source>
        <dbReference type="Proteomes" id="UP000553957"/>
    </source>
</evidence>